<feature type="domain" description="Cyclic nucleotide-binding" evidence="1">
    <location>
        <begin position="932"/>
        <end position="1054"/>
    </location>
</feature>
<dbReference type="InterPro" id="IPR018490">
    <property type="entry name" value="cNMP-bd_dom_sf"/>
</dbReference>
<dbReference type="Proteomes" id="UP000243217">
    <property type="component" value="Unassembled WGS sequence"/>
</dbReference>
<dbReference type="InterPro" id="IPR000595">
    <property type="entry name" value="cNMP-bd_dom"/>
</dbReference>
<dbReference type="PROSITE" id="PS50042">
    <property type="entry name" value="CNMP_BINDING_3"/>
    <property type="match status" value="4"/>
</dbReference>
<evidence type="ECO:0000259" key="1">
    <source>
        <dbReference type="PROSITE" id="PS50042"/>
    </source>
</evidence>
<proteinExistence type="predicted"/>
<sequence length="1427" mass="160005">MAREAAIARWKKIQCLLSCIRTFTHHGDVGIKASNREAIIVPFTPSTWSLAKRHLFERAYNKLREYRTDADLKLLMELIQSLVIFAHLSYASKIYLCWNLQCQELHDGEVVYHQGERITPFAAVYIVLEGVISLYQNPDAVEVITDIDDESYDVSKLGDCIKTVSIGEYFGQTALQGIVLRQYTVLAQSRAKIAMITQAEYLKILEHENPRFNVAEYLYPVQCEPNKRTLDDTAKLCDLLSTFQLFRCLPLPAIEKLSSRLIIQTFYPDDTILLQEETIGKFIVVVSGRVQLHIANTTELYKLESESIITTISYKDAEDLYGPGLCEFAHGEFFGEQAFDRDYGAVQSGTLRAISPVATIVLMRSDYEQIIQEEWSNSDTDRTSTDKEAELAKLLAIRTHERSELHIKRTISCLVRSEARVFLSQFSSKAMQLIAEHATLRSVNAGDVLLEQNHSESMFILLNGSVNIHRLTARKKSRKESNIIRVKLHGVVETSMGFGADIYDKYGQFLGSLGPGGTFGHVPILTKSHCQSTYIVSRNLNKGIVTATVLVIPSQFVNGLLQHQDEFILYNPRMIIENASLKPKDAMNATLEKFSNYLKHNELLRAIPTSVILRLLQGMEVVDIKNNQLLWEEQECSPNAIVIVLSGSFLLLHSGRKLPLIGSPTLRDSEQHLFSINPNRTAEKITRMNSTDTTTMLSVGDCVGTLKISKEERFTRQSHSAIALSDGKVGIIQWGTVQSQSPSVLKLAEDIEHLRHLQIRDEIERVTINRLTAPKLSVYGSEENKKLIAQILVAAGWKDNIAEEGVFESIADTNRDRIGQIEAVLGPGDIMGECALFAPGITCSSTAVAATPVLVLKLHKDAYSHLVKHGHQDHSSSLSARNQSERAREHWKLAVQFVLKKRSQRSQWPCVIEFAKQKRIRLVMDLIKDVPSFAGMTSEFRKKICERTLFQTYSANSYVFAKGRPIERFYVIISGSVDLIQSSGNGIIDSNIAPLAASTSDASELAGYTKVRTVSDGEWFGEYEILAGKDSRLISAVTPNGVRLVAVNKAEFQQSWPTKAAMLARLNFITSIDAIKNLDEDRLCSLWYGLVAKVYRLNETIIPYPSNTKTGTEDALYIVEVGQCTLRHQIPITRRIKCKTWQEPNVELETQIALLDCGSALLCEESTWRMQRLVASTHKATILLLHYPNMPFMIQRLLGKRGVGTLRKLMRLQFEWQELQEQAATNLAVTAHPKPCDATILPCVKCVPTATIQGNRMALPRFLMHRELTPSVKIEVKVDGPRLPVVPPKPANSSQTRPILGSFLFKPKAVDRSALSGPVLALPAKSPTDMKIIRLERQLHDQIQIENQLAHALDHSERLKLSRQAGMDAKLRLKHGRPARNFTYCTGNLSNVASIVATDQRAREKRQSRNGNLRVFKAAPSTSTRTS</sequence>
<dbReference type="PANTHER" id="PTHR23011">
    <property type="entry name" value="CYCLIC NUCLEOTIDE-BINDING DOMAIN CONTAINING PROTEIN"/>
    <property type="match status" value="1"/>
</dbReference>
<dbReference type="EMBL" id="JNBS01001744">
    <property type="protein sequence ID" value="OQS00170.1"/>
    <property type="molecule type" value="Genomic_DNA"/>
</dbReference>
<dbReference type="PANTHER" id="PTHR23011:SF28">
    <property type="entry name" value="CYCLIC NUCLEOTIDE-BINDING DOMAIN CONTAINING PROTEIN"/>
    <property type="match status" value="1"/>
</dbReference>
<accession>A0A1V9ZQW6</accession>
<gene>
    <name evidence="2" type="ORF">THRCLA_06171</name>
</gene>
<evidence type="ECO:0000313" key="2">
    <source>
        <dbReference type="EMBL" id="OQS00170.1"/>
    </source>
</evidence>
<feature type="domain" description="Cyclic nucleotide-binding" evidence="1">
    <location>
        <begin position="245"/>
        <end position="371"/>
    </location>
</feature>
<dbReference type="OrthoDB" id="78487at2759"/>
<reference evidence="2 3" key="1">
    <citation type="journal article" date="2014" name="Genome Biol. Evol.">
        <title>The secreted proteins of Achlya hypogyna and Thraustotheca clavata identify the ancestral oomycete secretome and reveal gene acquisitions by horizontal gene transfer.</title>
        <authorList>
            <person name="Misner I."/>
            <person name="Blouin N."/>
            <person name="Leonard G."/>
            <person name="Richards T.A."/>
            <person name="Lane C.E."/>
        </authorList>
    </citation>
    <scope>NUCLEOTIDE SEQUENCE [LARGE SCALE GENOMIC DNA]</scope>
    <source>
        <strain evidence="2 3">ATCC 34112</strain>
    </source>
</reference>
<dbReference type="SMART" id="SM00100">
    <property type="entry name" value="cNMP"/>
    <property type="match status" value="2"/>
</dbReference>
<evidence type="ECO:0000313" key="3">
    <source>
        <dbReference type="Proteomes" id="UP000243217"/>
    </source>
</evidence>
<organism evidence="2 3">
    <name type="scientific">Thraustotheca clavata</name>
    <dbReference type="NCBI Taxonomy" id="74557"/>
    <lineage>
        <taxon>Eukaryota</taxon>
        <taxon>Sar</taxon>
        <taxon>Stramenopiles</taxon>
        <taxon>Oomycota</taxon>
        <taxon>Saprolegniomycetes</taxon>
        <taxon>Saprolegniales</taxon>
        <taxon>Achlyaceae</taxon>
        <taxon>Thraustotheca</taxon>
    </lineage>
</organism>
<keyword evidence="3" id="KW-1185">Reference proteome</keyword>
<comment type="caution">
    <text evidence="2">The sequence shown here is derived from an EMBL/GenBank/DDBJ whole genome shotgun (WGS) entry which is preliminary data.</text>
</comment>
<dbReference type="Gene3D" id="2.60.120.10">
    <property type="entry name" value="Jelly Rolls"/>
    <property type="match status" value="6"/>
</dbReference>
<dbReference type="InterPro" id="IPR014710">
    <property type="entry name" value="RmlC-like_jellyroll"/>
</dbReference>
<feature type="domain" description="Cyclic nucleotide-binding" evidence="1">
    <location>
        <begin position="801"/>
        <end position="867"/>
    </location>
</feature>
<feature type="domain" description="Cyclic nucleotide-binding" evidence="1">
    <location>
        <begin position="84"/>
        <end position="205"/>
    </location>
</feature>
<name>A0A1V9ZQW6_9STRA</name>
<dbReference type="SUPFAM" id="SSF51206">
    <property type="entry name" value="cAMP-binding domain-like"/>
    <property type="match status" value="5"/>
</dbReference>
<protein>
    <recommendedName>
        <fullName evidence="1">Cyclic nucleotide-binding domain-containing protein</fullName>
    </recommendedName>
</protein>
<dbReference type="CDD" id="cd00038">
    <property type="entry name" value="CAP_ED"/>
    <property type="match status" value="5"/>
</dbReference>